<name>A0A0B7IGB3_9FLAO</name>
<reference evidence="3" key="1">
    <citation type="submission" date="2015-01" db="EMBL/GenBank/DDBJ databases">
        <authorList>
            <person name="MANFREDI Pablo"/>
        </authorList>
    </citation>
    <scope>NUCLEOTIDE SEQUENCE [LARGE SCALE GENOMIC DNA]</scope>
    <source>
        <strain evidence="3">Cc11</strain>
    </source>
</reference>
<dbReference type="Pfam" id="PF11396">
    <property type="entry name" value="PepSY_like"/>
    <property type="match status" value="1"/>
</dbReference>
<dbReference type="SUPFAM" id="SSF160574">
    <property type="entry name" value="BT0923-like"/>
    <property type="match status" value="1"/>
</dbReference>
<dbReference type="InterPro" id="IPR021533">
    <property type="entry name" value="PepSY-like"/>
</dbReference>
<evidence type="ECO:0000259" key="1">
    <source>
        <dbReference type="Pfam" id="PF11396"/>
    </source>
</evidence>
<evidence type="ECO:0000313" key="3">
    <source>
        <dbReference type="Proteomes" id="UP000039370"/>
    </source>
</evidence>
<proteinExistence type="predicted"/>
<dbReference type="EMBL" id="CDOK01000139">
    <property type="protein sequence ID" value="CEN50951.1"/>
    <property type="molecule type" value="Genomic_DNA"/>
</dbReference>
<evidence type="ECO:0000313" key="2">
    <source>
        <dbReference type="EMBL" id="CEN50951.1"/>
    </source>
</evidence>
<sequence length="56" mass="6575">MPTEIIPQSISQYVQKNFPNVFVKEIKKRRSGYDVEISNGLDLEFNKQGKFIRIDD</sequence>
<accession>A0A0B7IGB3</accession>
<gene>
    <name evidence="2" type="ORF">CCAN11_2230001</name>
</gene>
<feature type="domain" description="Putative beta-lactamase-inhibitor-like PepSY-like" evidence="1">
    <location>
        <begin position="2"/>
        <end position="52"/>
    </location>
</feature>
<dbReference type="Gene3D" id="3.40.1420.30">
    <property type="match status" value="1"/>
</dbReference>
<organism evidence="2 3">
    <name type="scientific">Capnocytophaga canimorsus</name>
    <dbReference type="NCBI Taxonomy" id="28188"/>
    <lineage>
        <taxon>Bacteria</taxon>
        <taxon>Pseudomonadati</taxon>
        <taxon>Bacteroidota</taxon>
        <taxon>Flavobacteriia</taxon>
        <taxon>Flavobacteriales</taxon>
        <taxon>Flavobacteriaceae</taxon>
        <taxon>Capnocytophaga</taxon>
    </lineage>
</organism>
<protein>
    <recommendedName>
        <fullName evidence="1">Putative beta-lactamase-inhibitor-like PepSY-like domain-containing protein</fullName>
    </recommendedName>
</protein>
<dbReference type="Proteomes" id="UP000039370">
    <property type="component" value="Unassembled WGS sequence"/>
</dbReference>
<dbReference type="AlphaFoldDB" id="A0A0B7IGB3"/>